<dbReference type="NCBIfam" id="NF047752">
    <property type="entry name" value="MntA_antitoxin"/>
    <property type="match status" value="1"/>
</dbReference>
<evidence type="ECO:0000259" key="1">
    <source>
        <dbReference type="Pfam" id="PF18765"/>
    </source>
</evidence>
<gene>
    <name evidence="2" type="ORF">CAAU_0301</name>
</gene>
<sequence length="148" mass="17351">MIKFKKVDFDMALKNIDTLGDVFKKYDDKIIVVYLFGSVNDGNMNALSDIDIAILFKEMPKEDIINLEFEVLEDISKHLKTEEIDLVNLNFAPLSIRYGVIKNKKILYYSDKQKVVDFEFEVIKSFLDFKPIRDMINFEFIKRGKIHG</sequence>
<dbReference type="Pfam" id="PF18765">
    <property type="entry name" value="Polbeta"/>
    <property type="match status" value="1"/>
</dbReference>
<protein>
    <submittedName>
        <fullName evidence="2">DNA polymerase, beta domain protein region</fullName>
    </submittedName>
</protein>
<dbReference type="AlphaFoldDB" id="G0V4B0"/>
<evidence type="ECO:0000313" key="2">
    <source>
        <dbReference type="EMBL" id="CCC57950.1"/>
    </source>
</evidence>
<dbReference type="InterPro" id="IPR043519">
    <property type="entry name" value="NT_sf"/>
</dbReference>
<dbReference type="RefSeq" id="WP_008907673.1">
    <property type="nucleotide sequence ID" value="NZ_CAKP01000010.1"/>
</dbReference>
<dbReference type="InterPro" id="IPR041633">
    <property type="entry name" value="Polbeta"/>
</dbReference>
<dbReference type="PANTHER" id="PTHR43852:SF4">
    <property type="entry name" value="NUCLEOTIDYLTRANSFERASE"/>
    <property type="match status" value="1"/>
</dbReference>
<dbReference type="STRING" id="857293.CAAU_0301"/>
<keyword evidence="3" id="KW-1185">Reference proteome</keyword>
<dbReference type="Gene3D" id="3.30.460.10">
    <property type="entry name" value="Beta Polymerase, domain 2"/>
    <property type="match status" value="1"/>
</dbReference>
<dbReference type="SUPFAM" id="SSF81301">
    <property type="entry name" value="Nucleotidyltransferase"/>
    <property type="match status" value="1"/>
</dbReference>
<accession>G0V4B0</accession>
<evidence type="ECO:0000313" key="3">
    <source>
        <dbReference type="Proteomes" id="UP000007652"/>
    </source>
</evidence>
<name>G0V4B0_9CLOT</name>
<comment type="caution">
    <text evidence="2">The sequence shown here is derived from an EMBL/GenBank/DDBJ whole genome shotgun (WGS) entry which is preliminary data.</text>
</comment>
<dbReference type="Proteomes" id="UP000007652">
    <property type="component" value="Unassembled WGS sequence"/>
</dbReference>
<dbReference type="PANTHER" id="PTHR43852">
    <property type="entry name" value="NUCLEOTIDYLTRANSFERASE"/>
    <property type="match status" value="1"/>
</dbReference>
<proteinExistence type="predicted"/>
<feature type="domain" description="Polymerase beta nucleotidyltransferase" evidence="1">
    <location>
        <begin position="20"/>
        <end position="112"/>
    </location>
</feature>
<dbReference type="eggNOG" id="COG1669">
    <property type="taxonomic scope" value="Bacteria"/>
</dbReference>
<dbReference type="CDD" id="cd05403">
    <property type="entry name" value="NT_KNTase_like"/>
    <property type="match status" value="1"/>
</dbReference>
<dbReference type="InterPro" id="IPR052930">
    <property type="entry name" value="TA_antitoxin_MntA"/>
</dbReference>
<reference evidence="2 3" key="1">
    <citation type="journal article" date="2011" name="J. Bacteriol.">
        <title>Draft genome sequence of Caloramator australicus strain RC3T, a thermoanaerobe from the Great Artesian Basin of Australia.</title>
        <authorList>
            <person name="Ogg C.D."/>
            <person name="Patel B.K.C."/>
        </authorList>
    </citation>
    <scope>NUCLEOTIDE SEQUENCE [LARGE SCALE GENOMIC DNA]</scope>
    <source>
        <strain evidence="2 3">RC3</strain>
    </source>
</reference>
<organism evidence="2 3">
    <name type="scientific">Caloramator australicus RC3</name>
    <dbReference type="NCBI Taxonomy" id="857293"/>
    <lineage>
        <taxon>Bacteria</taxon>
        <taxon>Bacillati</taxon>
        <taxon>Bacillota</taxon>
        <taxon>Clostridia</taxon>
        <taxon>Eubacteriales</taxon>
        <taxon>Clostridiaceae</taxon>
        <taxon>Caloramator</taxon>
    </lineage>
</organism>
<dbReference type="EMBL" id="CAKP01000010">
    <property type="protein sequence ID" value="CCC57950.1"/>
    <property type="molecule type" value="Genomic_DNA"/>
</dbReference>
<dbReference type="OrthoDB" id="360741at2"/>